<dbReference type="Gene3D" id="2.60.40.10">
    <property type="entry name" value="Immunoglobulins"/>
    <property type="match status" value="1"/>
</dbReference>
<dbReference type="GO" id="GO:0005975">
    <property type="term" value="P:carbohydrate metabolic process"/>
    <property type="evidence" value="ECO:0007669"/>
    <property type="project" value="InterPro"/>
</dbReference>
<protein>
    <submittedName>
        <fullName evidence="3">Esterase</fullName>
    </submittedName>
</protein>
<evidence type="ECO:0000259" key="2">
    <source>
        <dbReference type="Pfam" id="PF02922"/>
    </source>
</evidence>
<dbReference type="SUPFAM" id="SSF81296">
    <property type="entry name" value="E set domains"/>
    <property type="match status" value="1"/>
</dbReference>
<reference evidence="3 4" key="1">
    <citation type="submission" date="2017-10" db="EMBL/GenBank/DDBJ databases">
        <title>The draft genome sequence of Lewinella nigricans NBRC 102662.</title>
        <authorList>
            <person name="Wang K."/>
        </authorList>
    </citation>
    <scope>NUCLEOTIDE SEQUENCE [LARGE SCALE GENOMIC DNA]</scope>
    <source>
        <strain evidence="3 4">NBRC 102662</strain>
    </source>
</reference>
<evidence type="ECO:0000313" key="3">
    <source>
        <dbReference type="EMBL" id="PHN06819.1"/>
    </source>
</evidence>
<feature type="chain" id="PRO_5012180826" evidence="1">
    <location>
        <begin position="20"/>
        <end position="393"/>
    </location>
</feature>
<dbReference type="OrthoDB" id="9803578at2"/>
<dbReference type="InterPro" id="IPR029058">
    <property type="entry name" value="AB_hydrolase_fold"/>
</dbReference>
<dbReference type="GO" id="GO:0016747">
    <property type="term" value="F:acyltransferase activity, transferring groups other than amino-acyl groups"/>
    <property type="evidence" value="ECO:0007669"/>
    <property type="project" value="TreeGrafter"/>
</dbReference>
<feature type="domain" description="Glycoside hydrolase family 13 N-terminal" evidence="2">
    <location>
        <begin position="37"/>
        <end position="98"/>
    </location>
</feature>
<dbReference type="GO" id="GO:0004553">
    <property type="term" value="F:hydrolase activity, hydrolyzing O-glycosyl compounds"/>
    <property type="evidence" value="ECO:0007669"/>
    <property type="project" value="InterPro"/>
</dbReference>
<gene>
    <name evidence="3" type="ORF">CRP01_11070</name>
</gene>
<feature type="signal peptide" evidence="1">
    <location>
        <begin position="1"/>
        <end position="19"/>
    </location>
</feature>
<proteinExistence type="predicted"/>
<dbReference type="RefSeq" id="WP_099150074.1">
    <property type="nucleotide sequence ID" value="NZ_PDUD01000017.1"/>
</dbReference>
<evidence type="ECO:0000313" key="4">
    <source>
        <dbReference type="Proteomes" id="UP000223913"/>
    </source>
</evidence>
<evidence type="ECO:0000256" key="1">
    <source>
        <dbReference type="SAM" id="SignalP"/>
    </source>
</evidence>
<dbReference type="Proteomes" id="UP000223913">
    <property type="component" value="Unassembled WGS sequence"/>
</dbReference>
<dbReference type="InterPro" id="IPR013783">
    <property type="entry name" value="Ig-like_fold"/>
</dbReference>
<dbReference type="AlphaFoldDB" id="A0A2D0NF67"/>
<keyword evidence="4" id="KW-1185">Reference proteome</keyword>
<dbReference type="InterPro" id="IPR004193">
    <property type="entry name" value="Glyco_hydro_13_N"/>
</dbReference>
<dbReference type="SUPFAM" id="SSF53474">
    <property type="entry name" value="alpha/beta-Hydrolases"/>
    <property type="match status" value="1"/>
</dbReference>
<dbReference type="InterPro" id="IPR014756">
    <property type="entry name" value="Ig_E-set"/>
</dbReference>
<dbReference type="EMBL" id="PDUD01000017">
    <property type="protein sequence ID" value="PHN06819.1"/>
    <property type="molecule type" value="Genomic_DNA"/>
</dbReference>
<keyword evidence="1" id="KW-0732">Signal</keyword>
<organism evidence="3 4">
    <name type="scientific">Flavilitoribacter nigricans (strain ATCC 23147 / DSM 23189 / NBRC 102662 / NCIMB 1420 / SS-2)</name>
    <name type="common">Lewinella nigricans</name>
    <dbReference type="NCBI Taxonomy" id="1122177"/>
    <lineage>
        <taxon>Bacteria</taxon>
        <taxon>Pseudomonadati</taxon>
        <taxon>Bacteroidota</taxon>
        <taxon>Saprospiria</taxon>
        <taxon>Saprospirales</taxon>
        <taxon>Lewinellaceae</taxon>
        <taxon>Flavilitoribacter</taxon>
    </lineage>
</organism>
<comment type="caution">
    <text evidence="3">The sequence shown here is derived from an EMBL/GenBank/DDBJ whole genome shotgun (WGS) entry which is preliminary data.</text>
</comment>
<dbReference type="Gene3D" id="3.40.50.1820">
    <property type="entry name" value="alpha/beta hydrolase"/>
    <property type="match status" value="1"/>
</dbReference>
<dbReference type="Pfam" id="PF02922">
    <property type="entry name" value="CBM_48"/>
    <property type="match status" value="1"/>
</dbReference>
<dbReference type="InterPro" id="IPR050583">
    <property type="entry name" value="Mycobacterial_A85_antigen"/>
</dbReference>
<dbReference type="CDD" id="cd11294">
    <property type="entry name" value="E_set_Esterase_like_N"/>
    <property type="match status" value="1"/>
</dbReference>
<dbReference type="InterPro" id="IPR000801">
    <property type="entry name" value="Esterase-like"/>
</dbReference>
<dbReference type="PANTHER" id="PTHR48098:SF1">
    <property type="entry name" value="DIACYLGLYCEROL ACYLTRANSFERASE_MYCOLYLTRANSFERASE AG85A"/>
    <property type="match status" value="1"/>
</dbReference>
<name>A0A2D0NF67_FLAN2</name>
<dbReference type="PANTHER" id="PTHR48098">
    <property type="entry name" value="ENTEROCHELIN ESTERASE-RELATED"/>
    <property type="match status" value="1"/>
</dbReference>
<accession>A0A2D0NF67</accession>
<sequence length="393" mass="44040">MKRLYFTLLLGILTYSAHAQQDIFREDPINSPEIHEDHTVTFRIKAPDAEKVSVTGSLDADKGFASITYDLEKGEDGIWSFTTPELPSEMYRYHFTVDGVRTVDPANAHAIRDVGNLSNVFIVGGGQADLYKVNEIPHGTVAYRWYNSPGNDKKRRLAVYTPAGYESSTTDYPVLYLLHGIGGDEEAWLGSGRAAQIMDNLIAEGKAKPMIVVITNGNVAQDAAPGMGSAGFVKPVFMLPHTMDGQFEATFGDIMKFVEDNYRTENTKAGRAIAGLSMGGFHTANISLYYPDTFDYIGLFSSALGVRPPNNGVTSPVYQNKDDKLKRQRDNGYKLYWMGMGIDDMEMIYKGNADFRKQMDGIDMQYEYHETQGGHTWNNWRDYLVIFAQRLFQ</sequence>
<dbReference type="Pfam" id="PF00756">
    <property type="entry name" value="Esterase"/>
    <property type="match status" value="1"/>
</dbReference>